<feature type="compositionally biased region" description="Polar residues" evidence="1">
    <location>
        <begin position="95"/>
        <end position="110"/>
    </location>
</feature>
<protein>
    <submittedName>
        <fullName evidence="2">Uncharacterized protein</fullName>
    </submittedName>
</protein>
<comment type="caution">
    <text evidence="2">The sequence shown here is derived from an EMBL/GenBank/DDBJ whole genome shotgun (WGS) entry which is preliminary data.</text>
</comment>
<evidence type="ECO:0000313" key="2">
    <source>
        <dbReference type="EMBL" id="MXQ88524.1"/>
    </source>
</evidence>
<dbReference type="EMBL" id="VBQZ03000046">
    <property type="protein sequence ID" value="MXQ88524.1"/>
    <property type="molecule type" value="Genomic_DNA"/>
</dbReference>
<dbReference type="Proteomes" id="UP000322234">
    <property type="component" value="Unassembled WGS sequence"/>
</dbReference>
<evidence type="ECO:0000256" key="1">
    <source>
        <dbReference type="SAM" id="MobiDB-lite"/>
    </source>
</evidence>
<feature type="region of interest" description="Disordered" evidence="1">
    <location>
        <begin position="38"/>
        <end position="67"/>
    </location>
</feature>
<gene>
    <name evidence="2" type="ORF">E5288_WYG006709</name>
</gene>
<name>A0A6B0RKP5_9CETA</name>
<sequence>MTGGARPLLAAPRIPRPQASCDLLMALRGAENLAGPRGPAGCLSNRDQVSSVTLTHQPPPSKPRLSFSTDEKEIACGGAFRQAVGKRSQDEETHGLSQTLTEPGTETSLSPACGDGRVHGEDSSLLQARRRTSAQSGVRCCSRKSSLQRQNEPRGELVRSRPLRTPIDRGRESDPQSTCPAAEFRYGSVLQECQCFESSEPLWWKSVVILTLPHWLFLAHAPDPGLVLPKGGLVDSGSQHGCVVQAS</sequence>
<proteinExistence type="predicted"/>
<accession>A0A6B0RKP5</accession>
<dbReference type="AlphaFoldDB" id="A0A6B0RKP5"/>
<evidence type="ECO:0000313" key="3">
    <source>
        <dbReference type="Proteomes" id="UP000322234"/>
    </source>
</evidence>
<reference evidence="2" key="1">
    <citation type="submission" date="2019-10" db="EMBL/GenBank/DDBJ databases">
        <title>The sequence and de novo assembly of the wild yak genome.</title>
        <authorList>
            <person name="Liu Y."/>
        </authorList>
    </citation>
    <scope>NUCLEOTIDE SEQUENCE [LARGE SCALE GENOMIC DNA]</scope>
    <source>
        <strain evidence="2">WY2019</strain>
    </source>
</reference>
<feature type="region of interest" description="Disordered" evidence="1">
    <location>
        <begin position="83"/>
        <end position="178"/>
    </location>
</feature>
<keyword evidence="3" id="KW-1185">Reference proteome</keyword>
<feature type="compositionally biased region" description="Polar residues" evidence="1">
    <location>
        <begin position="45"/>
        <end position="56"/>
    </location>
</feature>
<organism evidence="2 3">
    <name type="scientific">Bos mutus</name>
    <name type="common">wild yak</name>
    <dbReference type="NCBI Taxonomy" id="72004"/>
    <lineage>
        <taxon>Eukaryota</taxon>
        <taxon>Metazoa</taxon>
        <taxon>Chordata</taxon>
        <taxon>Craniata</taxon>
        <taxon>Vertebrata</taxon>
        <taxon>Euteleostomi</taxon>
        <taxon>Mammalia</taxon>
        <taxon>Eutheria</taxon>
        <taxon>Laurasiatheria</taxon>
        <taxon>Artiodactyla</taxon>
        <taxon>Ruminantia</taxon>
        <taxon>Pecora</taxon>
        <taxon>Bovidae</taxon>
        <taxon>Bovinae</taxon>
        <taxon>Bos</taxon>
    </lineage>
</organism>